<proteinExistence type="predicted"/>
<gene>
    <name evidence="2" type="ORF">NBR_LOCUS13775</name>
</gene>
<dbReference type="Pfam" id="PF07245">
    <property type="entry name" value="Phlebovirus_G2"/>
    <property type="match status" value="1"/>
</dbReference>
<reference evidence="4" key="1">
    <citation type="submission" date="2017-02" db="UniProtKB">
        <authorList>
            <consortium name="WormBaseParasite"/>
        </authorList>
    </citation>
    <scope>IDENTIFICATION</scope>
</reference>
<dbReference type="AlphaFoldDB" id="A0A0N4YBE2"/>
<keyword evidence="3" id="KW-1185">Reference proteome</keyword>
<sequence>MVKDSCTGNSAEDEISCFCSHNNVSAHFDLRHVLPLTLPSLAVRSSKSDVSIEAATANAELAITLNSEKRQLSLLFDSFECALTATDVHGCYNYITHYITLHYNYKHNNLYG</sequence>
<reference evidence="2 3" key="2">
    <citation type="submission" date="2018-11" db="EMBL/GenBank/DDBJ databases">
        <authorList>
            <consortium name="Pathogen Informatics"/>
        </authorList>
    </citation>
    <scope>NUCLEOTIDE SEQUENCE [LARGE SCALE GENOMIC DNA]</scope>
</reference>
<evidence type="ECO:0000259" key="1">
    <source>
        <dbReference type="Pfam" id="PF07245"/>
    </source>
</evidence>
<feature type="domain" description="Phlebovirus glycoprotein G2 fusion" evidence="1">
    <location>
        <begin position="3"/>
        <end position="60"/>
    </location>
</feature>
<evidence type="ECO:0000313" key="4">
    <source>
        <dbReference type="WBParaSite" id="NBR_0001377401-mRNA-1"/>
    </source>
</evidence>
<dbReference type="EMBL" id="UYSL01021140">
    <property type="protein sequence ID" value="VDL77364.1"/>
    <property type="molecule type" value="Genomic_DNA"/>
</dbReference>
<protein>
    <submittedName>
        <fullName evidence="4">Phlebovirus_G2 domain-containing protein</fullName>
    </submittedName>
</protein>
<organism evidence="4">
    <name type="scientific">Nippostrongylus brasiliensis</name>
    <name type="common">Rat hookworm</name>
    <dbReference type="NCBI Taxonomy" id="27835"/>
    <lineage>
        <taxon>Eukaryota</taxon>
        <taxon>Metazoa</taxon>
        <taxon>Ecdysozoa</taxon>
        <taxon>Nematoda</taxon>
        <taxon>Chromadorea</taxon>
        <taxon>Rhabditida</taxon>
        <taxon>Rhabditina</taxon>
        <taxon>Rhabditomorpha</taxon>
        <taxon>Strongyloidea</taxon>
        <taxon>Heligmosomidae</taxon>
        <taxon>Nippostrongylus</taxon>
    </lineage>
</organism>
<dbReference type="Proteomes" id="UP000271162">
    <property type="component" value="Unassembled WGS sequence"/>
</dbReference>
<dbReference type="WBParaSite" id="NBR_0001377401-mRNA-1">
    <property type="protein sequence ID" value="NBR_0001377401-mRNA-1"/>
    <property type="gene ID" value="NBR_0001377401"/>
</dbReference>
<evidence type="ECO:0000313" key="2">
    <source>
        <dbReference type="EMBL" id="VDL77364.1"/>
    </source>
</evidence>
<accession>A0A0N4YBE2</accession>
<evidence type="ECO:0000313" key="3">
    <source>
        <dbReference type="Proteomes" id="UP000271162"/>
    </source>
</evidence>
<dbReference type="InterPro" id="IPR009878">
    <property type="entry name" value="Phlebovirus_G2_fusion"/>
</dbReference>
<name>A0A0N4YBE2_NIPBR</name>